<keyword evidence="2" id="KW-0812">Transmembrane</keyword>
<keyword evidence="2" id="KW-1133">Transmembrane helix</keyword>
<dbReference type="Pfam" id="PF01476">
    <property type="entry name" value="LysM"/>
    <property type="match status" value="2"/>
</dbReference>
<accession>A0ABW0KNX7</accession>
<dbReference type="EMBL" id="JBHSMQ010000003">
    <property type="protein sequence ID" value="MFC5455059.1"/>
    <property type="molecule type" value="Genomic_DNA"/>
</dbReference>
<dbReference type="PANTHER" id="PTHR33734">
    <property type="entry name" value="LYSM DOMAIN-CONTAINING GPI-ANCHORED PROTEIN 2"/>
    <property type="match status" value="1"/>
</dbReference>
<sequence>MKMKSKTKETKLLLNLMDGERHRHRVALVTEEGEWNQHEPNSGMARMFVVMLLIHVVLIGGIIIYDFMGDDEKPQQTVTQAARALSTGNGLPVTSPEVITAQARAAADTEQFDNYEMRSGDSIKSIAAKFGSTEAEITRLNMIDKGLQIGPGTMLRVPKQAVPSAIPVNPKTLKPMAVTEDAPKALPVVRDQPPATKVPSEAVKPSEAPASLSAATMEPISLVALNEAPPATTSLVAAADTPATVSAPPVSAALPPPSKPNVVSLLQENAPPVESGKPEAVRPRDRDEPKPVAKAEARPLVRPTPVPPPTQMLKKIAEAPPAAKKEKAEPAKKVAADSPPKTVPKASAARTHTLKSGETLYRLSTKYGVSVAAIQKANNIKNPNAMRDGMKLVIPAK</sequence>
<feature type="region of interest" description="Disordered" evidence="1">
    <location>
        <begin position="246"/>
        <end position="350"/>
    </location>
</feature>
<feature type="compositionally biased region" description="Basic and acidic residues" evidence="1">
    <location>
        <begin position="276"/>
        <end position="299"/>
    </location>
</feature>
<dbReference type="PROSITE" id="PS51782">
    <property type="entry name" value="LYSM"/>
    <property type="match status" value="2"/>
</dbReference>
<feature type="transmembrane region" description="Helical" evidence="2">
    <location>
        <begin position="47"/>
        <end position="68"/>
    </location>
</feature>
<evidence type="ECO:0000313" key="4">
    <source>
        <dbReference type="EMBL" id="MFC5455059.1"/>
    </source>
</evidence>
<keyword evidence="5" id="KW-1185">Reference proteome</keyword>
<dbReference type="CDD" id="cd00118">
    <property type="entry name" value="LysM"/>
    <property type="match status" value="2"/>
</dbReference>
<dbReference type="Proteomes" id="UP001596052">
    <property type="component" value="Unassembled WGS sequence"/>
</dbReference>
<evidence type="ECO:0000256" key="1">
    <source>
        <dbReference type="SAM" id="MobiDB-lite"/>
    </source>
</evidence>
<comment type="caution">
    <text evidence="4">The sequence shown here is derived from an EMBL/GenBank/DDBJ whole genome shotgun (WGS) entry which is preliminary data.</text>
</comment>
<protein>
    <submittedName>
        <fullName evidence="4">LysM peptidoglycan-binding domain-containing protein</fullName>
    </submittedName>
</protein>
<gene>
    <name evidence="4" type="ORF">ACFQDI_09355</name>
</gene>
<name>A0ABW0KNX7_9BACT</name>
<dbReference type="Gene3D" id="3.10.350.10">
    <property type="entry name" value="LysM domain"/>
    <property type="match status" value="2"/>
</dbReference>
<reference evidence="5" key="1">
    <citation type="journal article" date="2019" name="Int. J. Syst. Evol. Microbiol.">
        <title>The Global Catalogue of Microorganisms (GCM) 10K type strain sequencing project: providing services to taxonomists for standard genome sequencing and annotation.</title>
        <authorList>
            <consortium name="The Broad Institute Genomics Platform"/>
            <consortium name="The Broad Institute Genome Sequencing Center for Infectious Disease"/>
            <person name="Wu L."/>
            <person name="Ma J."/>
        </authorList>
    </citation>
    <scope>NUCLEOTIDE SEQUENCE [LARGE SCALE GENOMIC DNA]</scope>
    <source>
        <strain evidence="5">CGMCC 4.1469</strain>
    </source>
</reference>
<dbReference type="SUPFAM" id="SSF54106">
    <property type="entry name" value="LysM domain"/>
    <property type="match status" value="2"/>
</dbReference>
<proteinExistence type="predicted"/>
<evidence type="ECO:0000259" key="3">
    <source>
        <dbReference type="PROSITE" id="PS51782"/>
    </source>
</evidence>
<keyword evidence="2" id="KW-0472">Membrane</keyword>
<feature type="domain" description="LysM" evidence="3">
    <location>
        <begin position="113"/>
        <end position="157"/>
    </location>
</feature>
<evidence type="ECO:0000313" key="5">
    <source>
        <dbReference type="Proteomes" id="UP001596052"/>
    </source>
</evidence>
<feature type="domain" description="LysM" evidence="3">
    <location>
        <begin position="350"/>
        <end position="394"/>
    </location>
</feature>
<feature type="compositionally biased region" description="Basic and acidic residues" evidence="1">
    <location>
        <begin position="323"/>
        <end position="335"/>
    </location>
</feature>
<evidence type="ECO:0000256" key="2">
    <source>
        <dbReference type="SAM" id="Phobius"/>
    </source>
</evidence>
<dbReference type="PANTHER" id="PTHR33734:SF22">
    <property type="entry name" value="MEMBRANE-BOUND LYTIC MUREIN TRANSGLYCOSYLASE D"/>
    <property type="match status" value="1"/>
</dbReference>
<dbReference type="InterPro" id="IPR036779">
    <property type="entry name" value="LysM_dom_sf"/>
</dbReference>
<dbReference type="InterPro" id="IPR018392">
    <property type="entry name" value="LysM"/>
</dbReference>
<dbReference type="SMART" id="SM00257">
    <property type="entry name" value="LysM"/>
    <property type="match status" value="2"/>
</dbReference>
<organism evidence="4 5">
    <name type="scientific">Prosthecobacter fluviatilis</name>
    <dbReference type="NCBI Taxonomy" id="445931"/>
    <lineage>
        <taxon>Bacteria</taxon>
        <taxon>Pseudomonadati</taxon>
        <taxon>Verrucomicrobiota</taxon>
        <taxon>Verrucomicrobiia</taxon>
        <taxon>Verrucomicrobiales</taxon>
        <taxon>Verrucomicrobiaceae</taxon>
        <taxon>Prosthecobacter</taxon>
    </lineage>
</organism>